<dbReference type="GO" id="GO:0022857">
    <property type="term" value="F:transmembrane transporter activity"/>
    <property type="evidence" value="ECO:0007669"/>
    <property type="project" value="TreeGrafter"/>
</dbReference>
<organism evidence="11 12">
    <name type="scientific">Dactylosporangium siamense</name>
    <dbReference type="NCBI Taxonomy" id="685454"/>
    <lineage>
        <taxon>Bacteria</taxon>
        <taxon>Bacillati</taxon>
        <taxon>Actinomycetota</taxon>
        <taxon>Actinomycetes</taxon>
        <taxon>Micromonosporales</taxon>
        <taxon>Micromonosporaceae</taxon>
        <taxon>Dactylosporangium</taxon>
    </lineage>
</organism>
<dbReference type="PANTHER" id="PTHR30572">
    <property type="entry name" value="MEMBRANE COMPONENT OF TRANSPORTER-RELATED"/>
    <property type="match status" value="1"/>
</dbReference>
<evidence type="ECO:0000256" key="3">
    <source>
        <dbReference type="ARBA" id="ARBA00022692"/>
    </source>
</evidence>
<evidence type="ECO:0000256" key="2">
    <source>
        <dbReference type="ARBA" id="ARBA00022475"/>
    </source>
</evidence>
<feature type="transmembrane region" description="Helical" evidence="8">
    <location>
        <begin position="340"/>
        <end position="369"/>
    </location>
</feature>
<dbReference type="Proteomes" id="UP000660611">
    <property type="component" value="Unassembled WGS sequence"/>
</dbReference>
<reference evidence="11" key="1">
    <citation type="submission" date="2021-01" db="EMBL/GenBank/DDBJ databases">
        <title>Whole genome shotgun sequence of Dactylosporangium siamense NBRC 106093.</title>
        <authorList>
            <person name="Komaki H."/>
            <person name="Tamura T."/>
        </authorList>
    </citation>
    <scope>NUCLEOTIDE SEQUENCE</scope>
    <source>
        <strain evidence="11">NBRC 106093</strain>
    </source>
</reference>
<keyword evidence="12" id="KW-1185">Reference proteome</keyword>
<feature type="transmembrane region" description="Helical" evidence="8">
    <location>
        <begin position="381"/>
        <end position="400"/>
    </location>
</feature>
<name>A0A919PJH3_9ACTN</name>
<dbReference type="Pfam" id="PF12704">
    <property type="entry name" value="MacB_PCD"/>
    <property type="match status" value="1"/>
</dbReference>
<evidence type="ECO:0000259" key="10">
    <source>
        <dbReference type="Pfam" id="PF12704"/>
    </source>
</evidence>
<evidence type="ECO:0000256" key="7">
    <source>
        <dbReference type="SAM" id="MobiDB-lite"/>
    </source>
</evidence>
<comment type="subcellular location">
    <subcellularLocation>
        <location evidence="1">Cell membrane</location>
        <topology evidence="1">Multi-pass membrane protein</topology>
    </subcellularLocation>
</comment>
<evidence type="ECO:0000313" key="11">
    <source>
        <dbReference type="EMBL" id="GIG43113.1"/>
    </source>
</evidence>
<keyword evidence="5 8" id="KW-0472">Membrane</keyword>
<proteinExistence type="inferred from homology"/>
<feature type="domain" description="ABC3 transporter permease C-terminal" evidence="9">
    <location>
        <begin position="298"/>
        <end position="409"/>
    </location>
</feature>
<keyword evidence="4 8" id="KW-1133">Transmembrane helix</keyword>
<evidence type="ECO:0000256" key="1">
    <source>
        <dbReference type="ARBA" id="ARBA00004651"/>
    </source>
</evidence>
<protein>
    <submittedName>
        <fullName evidence="11">ABC transporter permease</fullName>
    </submittedName>
</protein>
<evidence type="ECO:0000256" key="5">
    <source>
        <dbReference type="ARBA" id="ARBA00023136"/>
    </source>
</evidence>
<dbReference type="InterPro" id="IPR003838">
    <property type="entry name" value="ABC3_permease_C"/>
</dbReference>
<dbReference type="Pfam" id="PF02687">
    <property type="entry name" value="FtsX"/>
    <property type="match status" value="1"/>
</dbReference>
<dbReference type="GO" id="GO:0005886">
    <property type="term" value="C:plasma membrane"/>
    <property type="evidence" value="ECO:0007669"/>
    <property type="project" value="UniProtKB-SubCell"/>
</dbReference>
<keyword evidence="3 8" id="KW-0812">Transmembrane</keyword>
<feature type="transmembrane region" description="Helical" evidence="8">
    <location>
        <begin position="48"/>
        <end position="70"/>
    </location>
</feature>
<dbReference type="PANTHER" id="PTHR30572:SF4">
    <property type="entry name" value="ABC TRANSPORTER PERMEASE YTRF"/>
    <property type="match status" value="1"/>
</dbReference>
<evidence type="ECO:0000259" key="9">
    <source>
        <dbReference type="Pfam" id="PF02687"/>
    </source>
</evidence>
<accession>A0A919PJH3</accession>
<feature type="transmembrane region" description="Helical" evidence="8">
    <location>
        <begin position="291"/>
        <end position="319"/>
    </location>
</feature>
<evidence type="ECO:0000313" key="12">
    <source>
        <dbReference type="Proteomes" id="UP000660611"/>
    </source>
</evidence>
<comment type="similarity">
    <text evidence="6">Belongs to the ABC-4 integral membrane protein family.</text>
</comment>
<evidence type="ECO:0000256" key="6">
    <source>
        <dbReference type="ARBA" id="ARBA00038076"/>
    </source>
</evidence>
<comment type="caution">
    <text evidence="11">The sequence shown here is derived from an EMBL/GenBank/DDBJ whole genome shotgun (WGS) entry which is preliminary data.</text>
</comment>
<feature type="domain" description="MacB-like periplasmic core" evidence="10">
    <location>
        <begin position="49"/>
        <end position="260"/>
    </location>
</feature>
<dbReference type="AlphaFoldDB" id="A0A919PJH3"/>
<gene>
    <name evidence="11" type="ORF">Dsi01nite_011540</name>
</gene>
<dbReference type="EMBL" id="BONQ01000020">
    <property type="protein sequence ID" value="GIG43113.1"/>
    <property type="molecule type" value="Genomic_DNA"/>
</dbReference>
<feature type="region of interest" description="Disordered" evidence="7">
    <location>
        <begin position="1"/>
        <end position="24"/>
    </location>
</feature>
<evidence type="ECO:0000256" key="8">
    <source>
        <dbReference type="SAM" id="Phobius"/>
    </source>
</evidence>
<keyword evidence="2" id="KW-1003">Cell membrane</keyword>
<dbReference type="InterPro" id="IPR025857">
    <property type="entry name" value="MacB_PCD"/>
</dbReference>
<dbReference type="InterPro" id="IPR050250">
    <property type="entry name" value="Macrolide_Exporter_MacB"/>
</dbReference>
<sequence>MGTMRDPVTAASRGGPDPVEHDLRPARLRPLDVARVGAIGLRTRPARAVLSALGIAIGIAAMVAVVGITASSRLDLAQRLERYGTNLLTVTAGVDLKGDPAQLPAEAVDMVARVAGVEHVSATGQVKAAVYRTDRVPVGNTNGIAVLAARTDLRAAVGAALADGAWLNPATERTTAVVLGATAARYLGIGAPGPDTRVWLGGQWFTVIGVLAPVPLAAELDSAAFVGAPVAQDQLGFDGHLTTVYTRIAPGSIDEVRAKLGRTVNPSHPNEVRVERPSDALRVKAATDRTFTALLLGLGAVALLVGGVGVANTMIISVLERRGEIGWRRALGATKGQIRIQFLTEAILLSALGGAGGVLLGVAITTGYALSQGWPVTVPGWAQGVAVGATLAIGGIAGLYPAIRAARLAPTEALALP</sequence>
<evidence type="ECO:0000256" key="4">
    <source>
        <dbReference type="ARBA" id="ARBA00022989"/>
    </source>
</evidence>